<evidence type="ECO:0000313" key="1">
    <source>
        <dbReference type="EMBL" id="KAI0082993.1"/>
    </source>
</evidence>
<organism evidence="1 2">
    <name type="scientific">Irpex rosettiformis</name>
    <dbReference type="NCBI Taxonomy" id="378272"/>
    <lineage>
        <taxon>Eukaryota</taxon>
        <taxon>Fungi</taxon>
        <taxon>Dikarya</taxon>
        <taxon>Basidiomycota</taxon>
        <taxon>Agaricomycotina</taxon>
        <taxon>Agaricomycetes</taxon>
        <taxon>Polyporales</taxon>
        <taxon>Irpicaceae</taxon>
        <taxon>Irpex</taxon>
    </lineage>
</organism>
<keyword evidence="2" id="KW-1185">Reference proteome</keyword>
<sequence>MSTILMTTLSKEDKVLYDIHHFLTTLEVPECPDEQQRRRFIKRATKFFVQDEQLYRR</sequence>
<evidence type="ECO:0000313" key="2">
    <source>
        <dbReference type="Proteomes" id="UP001055072"/>
    </source>
</evidence>
<dbReference type="Proteomes" id="UP001055072">
    <property type="component" value="Unassembled WGS sequence"/>
</dbReference>
<name>A0ACB8TLU0_9APHY</name>
<proteinExistence type="predicted"/>
<comment type="caution">
    <text evidence="1">The sequence shown here is derived from an EMBL/GenBank/DDBJ whole genome shotgun (WGS) entry which is preliminary data.</text>
</comment>
<accession>A0ACB8TLU0</accession>
<feature type="non-terminal residue" evidence="1">
    <location>
        <position position="57"/>
    </location>
</feature>
<reference evidence="1" key="1">
    <citation type="journal article" date="2021" name="Environ. Microbiol.">
        <title>Gene family expansions and transcriptome signatures uncover fungal adaptations to wood decay.</title>
        <authorList>
            <person name="Hage H."/>
            <person name="Miyauchi S."/>
            <person name="Viragh M."/>
            <person name="Drula E."/>
            <person name="Min B."/>
            <person name="Chaduli D."/>
            <person name="Navarro D."/>
            <person name="Favel A."/>
            <person name="Norest M."/>
            <person name="Lesage-Meessen L."/>
            <person name="Balint B."/>
            <person name="Merenyi Z."/>
            <person name="de Eugenio L."/>
            <person name="Morin E."/>
            <person name="Martinez A.T."/>
            <person name="Baldrian P."/>
            <person name="Stursova M."/>
            <person name="Martinez M.J."/>
            <person name="Novotny C."/>
            <person name="Magnuson J.K."/>
            <person name="Spatafora J.W."/>
            <person name="Maurice S."/>
            <person name="Pangilinan J."/>
            <person name="Andreopoulos W."/>
            <person name="LaButti K."/>
            <person name="Hundley H."/>
            <person name="Na H."/>
            <person name="Kuo A."/>
            <person name="Barry K."/>
            <person name="Lipzen A."/>
            <person name="Henrissat B."/>
            <person name="Riley R."/>
            <person name="Ahrendt S."/>
            <person name="Nagy L.G."/>
            <person name="Grigoriev I.V."/>
            <person name="Martin F."/>
            <person name="Rosso M.N."/>
        </authorList>
    </citation>
    <scope>NUCLEOTIDE SEQUENCE</scope>
    <source>
        <strain evidence="1">CBS 384.51</strain>
    </source>
</reference>
<protein>
    <submittedName>
        <fullName evidence="1">Uncharacterized protein</fullName>
    </submittedName>
</protein>
<gene>
    <name evidence="1" type="ORF">BDY19DRAFT_901086</name>
</gene>
<dbReference type="EMBL" id="MU275023">
    <property type="protein sequence ID" value="KAI0082993.1"/>
    <property type="molecule type" value="Genomic_DNA"/>
</dbReference>